<reference evidence="3" key="1">
    <citation type="submission" date="2023-06" db="EMBL/GenBank/DDBJ databases">
        <title>Identification and characterization of horizontal gene transfer across gut microbiota members of farm animals based on homology search.</title>
        <authorList>
            <person name="Zeman M."/>
            <person name="Kubasova T."/>
            <person name="Jahodarova E."/>
            <person name="Nykrynova M."/>
            <person name="Rychlik I."/>
        </authorList>
    </citation>
    <scope>NUCLEOTIDE SEQUENCE [LARGE SCALE GENOMIC DNA]</scope>
    <source>
        <strain evidence="3">154_Feed</strain>
    </source>
</reference>
<evidence type="ECO:0000313" key="3">
    <source>
        <dbReference type="Proteomes" id="UP001529421"/>
    </source>
</evidence>
<dbReference type="Pfam" id="PF12724">
    <property type="entry name" value="Flavodoxin_5"/>
    <property type="match status" value="1"/>
</dbReference>
<accession>A0ABT7V703</accession>
<comment type="caution">
    <text evidence="2">The sequence shown here is derived from an EMBL/GenBank/DDBJ whole genome shotgun (WGS) entry which is preliminary data.</text>
</comment>
<gene>
    <name evidence="2" type="ORF">QUW28_01955</name>
</gene>
<dbReference type="InterPro" id="IPR029039">
    <property type="entry name" value="Flavoprotein-like_sf"/>
</dbReference>
<dbReference type="PROSITE" id="PS00201">
    <property type="entry name" value="FLAVODOXIN"/>
    <property type="match status" value="1"/>
</dbReference>
<evidence type="ECO:0000259" key="1">
    <source>
        <dbReference type="Pfam" id="PF12724"/>
    </source>
</evidence>
<dbReference type="Proteomes" id="UP001529421">
    <property type="component" value="Unassembled WGS sequence"/>
</dbReference>
<sequence length="178" mass="19856">MSTAIVYCSQTGFTETYARWLAEELGIDAVPYSRRAHSGAQAADTVVFMSWFHAGGIKGAAWFKSLMDARPGARYVVVGVGAYPMPSDDWPQSETDAAFEHTFPRDRYPALAHFYCQGGFDFDRLCALDKIAMRAFFRMQARQAQTDPRIAFALDAMKKGFDATDRANLEPVVAYLRA</sequence>
<dbReference type="InterPro" id="IPR026816">
    <property type="entry name" value="Flavodoxin_dom"/>
</dbReference>
<reference evidence="2 3" key="2">
    <citation type="submission" date="2023-06" db="EMBL/GenBank/DDBJ databases">
        <authorList>
            <person name="Zeman M."/>
            <person name="Kubasova T."/>
            <person name="Jahodarova E."/>
            <person name="Nykrynova M."/>
            <person name="Rychlik I."/>
        </authorList>
    </citation>
    <scope>NUCLEOTIDE SEQUENCE [LARGE SCALE GENOMIC DNA]</scope>
    <source>
        <strain evidence="2 3">154_Feed</strain>
    </source>
</reference>
<dbReference type="RefSeq" id="WP_289544125.1">
    <property type="nucleotide sequence ID" value="NZ_JAUDDZ010000002.1"/>
</dbReference>
<protein>
    <submittedName>
        <fullName evidence="2">Flavodoxin domain-containing protein</fullName>
    </submittedName>
</protein>
<dbReference type="SUPFAM" id="SSF52218">
    <property type="entry name" value="Flavoproteins"/>
    <property type="match status" value="1"/>
</dbReference>
<name>A0ABT7V703_9ACTN</name>
<feature type="domain" description="Flavodoxin" evidence="1">
    <location>
        <begin position="5"/>
        <end position="146"/>
    </location>
</feature>
<dbReference type="Gene3D" id="3.40.50.360">
    <property type="match status" value="1"/>
</dbReference>
<dbReference type="InterPro" id="IPR001226">
    <property type="entry name" value="Flavodoxin_CS"/>
</dbReference>
<proteinExistence type="predicted"/>
<organism evidence="2 3">
    <name type="scientific">Enorma phocaeensis</name>
    <dbReference type="NCBI Taxonomy" id="1871019"/>
    <lineage>
        <taxon>Bacteria</taxon>
        <taxon>Bacillati</taxon>
        <taxon>Actinomycetota</taxon>
        <taxon>Coriobacteriia</taxon>
        <taxon>Coriobacteriales</taxon>
        <taxon>Coriobacteriaceae</taxon>
        <taxon>Enorma</taxon>
    </lineage>
</organism>
<keyword evidence="3" id="KW-1185">Reference proteome</keyword>
<evidence type="ECO:0000313" key="2">
    <source>
        <dbReference type="EMBL" id="MDM8274266.1"/>
    </source>
</evidence>
<dbReference type="EMBL" id="JAUDDZ010000002">
    <property type="protein sequence ID" value="MDM8274266.1"/>
    <property type="molecule type" value="Genomic_DNA"/>
</dbReference>